<dbReference type="Pfam" id="PF01397">
    <property type="entry name" value="Terpene_synth"/>
    <property type="match status" value="1"/>
</dbReference>
<dbReference type="Gene3D" id="1.50.10.20">
    <property type="match status" value="1"/>
</dbReference>
<feature type="domain" description="Terpene synthase N-terminal" evidence="6">
    <location>
        <begin position="220"/>
        <end position="376"/>
    </location>
</feature>
<proteinExistence type="inferred from homology"/>
<dbReference type="PANTHER" id="PTHR31739">
    <property type="entry name" value="ENT-COPALYL DIPHOSPHATE SYNTHASE, CHLOROPLASTIC"/>
    <property type="match status" value="1"/>
</dbReference>
<dbReference type="SFLD" id="SFLDG01014">
    <property type="entry name" value="Terpene_Cyclase_Like_1_N-term"/>
    <property type="match status" value="2"/>
</dbReference>
<gene>
    <name evidence="7" type="ORF">Zm00014a_036415</name>
</gene>
<comment type="caution">
    <text evidence="7">The sequence shown here is derived from an EMBL/GenBank/DDBJ whole genome shotgun (WGS) entry which is preliminary data.</text>
</comment>
<dbReference type="AlphaFoldDB" id="A0A3L6EXD1"/>
<comment type="similarity">
    <text evidence="2">Belongs to the terpene synthase family.</text>
</comment>
<comment type="cofactor">
    <cofactor evidence="1">
        <name>Mg(2+)</name>
        <dbReference type="ChEBI" id="CHEBI:18420"/>
    </cofactor>
</comment>
<evidence type="ECO:0000313" key="7">
    <source>
        <dbReference type="EMBL" id="PWZ25714.1"/>
    </source>
</evidence>
<dbReference type="InterPro" id="IPR036965">
    <property type="entry name" value="Terpene_synth_N_sf"/>
</dbReference>
<dbReference type="GO" id="GO:0016114">
    <property type="term" value="P:terpenoid biosynthetic process"/>
    <property type="evidence" value="ECO:0007669"/>
    <property type="project" value="InterPro"/>
</dbReference>
<dbReference type="InterPro" id="IPR050148">
    <property type="entry name" value="Terpene_synthase-like"/>
</dbReference>
<evidence type="ECO:0000259" key="6">
    <source>
        <dbReference type="Pfam" id="PF01397"/>
    </source>
</evidence>
<name>A0A3L6EXD1_MAIZE</name>
<evidence type="ECO:0000256" key="5">
    <source>
        <dbReference type="SAM" id="MobiDB-lite"/>
    </source>
</evidence>
<dbReference type="ExpressionAtlas" id="A0A3L6EXD1">
    <property type="expression patterns" value="baseline and differential"/>
</dbReference>
<organism evidence="7">
    <name type="scientific">Zea mays</name>
    <name type="common">Maize</name>
    <dbReference type="NCBI Taxonomy" id="4577"/>
    <lineage>
        <taxon>Eukaryota</taxon>
        <taxon>Viridiplantae</taxon>
        <taxon>Streptophyta</taxon>
        <taxon>Embryophyta</taxon>
        <taxon>Tracheophyta</taxon>
        <taxon>Spermatophyta</taxon>
        <taxon>Magnoliopsida</taxon>
        <taxon>Liliopsida</taxon>
        <taxon>Poales</taxon>
        <taxon>Poaceae</taxon>
        <taxon>PACMAD clade</taxon>
        <taxon>Panicoideae</taxon>
        <taxon>Andropogonodae</taxon>
        <taxon>Andropogoneae</taxon>
        <taxon>Tripsacinae</taxon>
        <taxon>Zea</taxon>
    </lineage>
</organism>
<evidence type="ECO:0000256" key="1">
    <source>
        <dbReference type="ARBA" id="ARBA00001946"/>
    </source>
</evidence>
<evidence type="ECO:0000256" key="2">
    <source>
        <dbReference type="ARBA" id="ARBA00006333"/>
    </source>
</evidence>
<dbReference type="GO" id="GO:0010333">
    <property type="term" value="F:terpene synthase activity"/>
    <property type="evidence" value="ECO:0007669"/>
    <property type="project" value="InterPro"/>
</dbReference>
<dbReference type="Gene3D" id="1.50.10.130">
    <property type="entry name" value="Terpene synthase, N-terminal domain"/>
    <property type="match status" value="1"/>
</dbReference>
<keyword evidence="4" id="KW-0456">Lyase</keyword>
<evidence type="ECO:0000256" key="4">
    <source>
        <dbReference type="ARBA" id="ARBA00023239"/>
    </source>
</evidence>
<accession>A0A3L6EXD1</accession>
<feature type="region of interest" description="Disordered" evidence="5">
    <location>
        <begin position="1"/>
        <end position="20"/>
    </location>
</feature>
<dbReference type="SUPFAM" id="SSF48239">
    <property type="entry name" value="Terpenoid cyclases/Protein prenyltransferases"/>
    <property type="match status" value="2"/>
</dbReference>
<dbReference type="FunFam" id="1.50.10.130:FF:000002">
    <property type="entry name" value="Ent-copalyl diphosphate synthase, chloroplastic"/>
    <property type="match status" value="1"/>
</dbReference>
<dbReference type="InterPro" id="IPR001906">
    <property type="entry name" value="Terpene_synth_N"/>
</dbReference>
<dbReference type="Proteomes" id="UP000251960">
    <property type="component" value="Chromosome 4"/>
</dbReference>
<keyword evidence="3" id="KW-0460">Magnesium</keyword>
<dbReference type="PANTHER" id="PTHR31739:SF17">
    <property type="entry name" value="ENT-SANDARACOPIMARA-8(14),15-DIENE SYNTHASE, CHLOROPLASTIC"/>
    <property type="match status" value="1"/>
</dbReference>
<protein>
    <recommendedName>
        <fullName evidence="6">Terpene synthase N-terminal domain-containing protein</fullName>
    </recommendedName>
</protein>
<reference evidence="7" key="1">
    <citation type="journal article" date="2018" name="Nat. Genet.">
        <title>Extensive intraspecific gene order and gene structural variations between Mo17 and other maize genomes.</title>
        <authorList>
            <person name="Sun S."/>
            <person name="Zhou Y."/>
            <person name="Chen J."/>
            <person name="Shi J."/>
            <person name="Zhao H."/>
            <person name="Zhao H."/>
            <person name="Song W."/>
            <person name="Zhang M."/>
            <person name="Cui Y."/>
            <person name="Dong X."/>
            <person name="Liu H."/>
            <person name="Ma X."/>
            <person name="Jiao Y."/>
            <person name="Wang B."/>
            <person name="Wei X."/>
            <person name="Stein J.C."/>
            <person name="Glaubitz J.C."/>
            <person name="Lu F."/>
            <person name="Yu G."/>
            <person name="Liang C."/>
            <person name="Fengler K."/>
            <person name="Li B."/>
            <person name="Rafalski A."/>
            <person name="Schnable P.S."/>
            <person name="Ware D.H."/>
            <person name="Buckler E.S."/>
            <person name="Lai J."/>
        </authorList>
    </citation>
    <scope>NUCLEOTIDE SEQUENCE [LARGE SCALE GENOMIC DNA]</scope>
    <source>
        <tissue evidence="7">Seedling</tissue>
    </source>
</reference>
<evidence type="ECO:0000256" key="3">
    <source>
        <dbReference type="ARBA" id="ARBA00022842"/>
    </source>
</evidence>
<sequence length="409" mass="45199">MASFSYGGAPPPSHSGLRHYPTVHRPGLLPATAACTRGGAELLRRQSRATTPRTKLAEKMVREKLLMGLPPPSSYDTAWLAMVPAPGSARASRFPQCVEWIMQNQRSDGSWGLQGRQGDDPSLLIKDALSSTLACVLALKTWGVGDEHVGKGLRFIGHNLSSVTTDGDVGSRPVGFNVIFPGMLARCIGMGVEMPLAPADVDGIFRLRDKELPRWLDVDFVPAMYPRILYARLRMVDALEKTGISRSFSSEINGILDMTYAYASCPGLANDEEIMLDMTTCAMAFRLLRMHGYDVSSDASLGQFSEESSFHDSIQGCLGDTEALLELHKASQVQIREQETAILRSIGSWSAKLLEQQLRSNKVSRNIDPAEVDYALKHPFYTTLDRLEHRRNIEHFKTTAIQVLKSAYR</sequence>
<dbReference type="InterPro" id="IPR008930">
    <property type="entry name" value="Terpenoid_cyclase/PrenylTrfase"/>
</dbReference>
<dbReference type="EMBL" id="NCVQ01000005">
    <property type="protein sequence ID" value="PWZ25714.1"/>
    <property type="molecule type" value="Genomic_DNA"/>
</dbReference>